<dbReference type="Gramene" id="TraesROB_scaffold_063040_01G000100.1">
    <property type="protein sequence ID" value="TraesROB_scaffold_063040_01G000100.1"/>
    <property type="gene ID" value="TraesROB_scaffold_063040_01G000100"/>
</dbReference>
<keyword evidence="3" id="KW-1185">Reference proteome</keyword>
<organism evidence="2">
    <name type="scientific">Triticum aestivum</name>
    <name type="common">Wheat</name>
    <dbReference type="NCBI Taxonomy" id="4565"/>
    <lineage>
        <taxon>Eukaryota</taxon>
        <taxon>Viridiplantae</taxon>
        <taxon>Streptophyta</taxon>
        <taxon>Embryophyta</taxon>
        <taxon>Tracheophyta</taxon>
        <taxon>Spermatophyta</taxon>
        <taxon>Magnoliopsida</taxon>
        <taxon>Liliopsida</taxon>
        <taxon>Poales</taxon>
        <taxon>Poaceae</taxon>
        <taxon>BOP clade</taxon>
        <taxon>Pooideae</taxon>
        <taxon>Triticodae</taxon>
        <taxon>Triticeae</taxon>
        <taxon>Triticinae</taxon>
        <taxon>Triticum</taxon>
    </lineage>
</organism>
<dbReference type="Gramene" id="TraesCS7A03G0595800.1">
    <property type="protein sequence ID" value="TraesCS7A03G0595800.1.CDS1"/>
    <property type="gene ID" value="TraesCS7A03G0595800"/>
</dbReference>
<evidence type="ECO:0000313" key="2">
    <source>
        <dbReference type="EnsemblPlants" id="TraesCS7A02G258000.1.cds1"/>
    </source>
</evidence>
<feature type="region of interest" description="Disordered" evidence="1">
    <location>
        <begin position="1"/>
        <end position="64"/>
    </location>
</feature>
<dbReference type="Gramene" id="TraesCLE_scaffold_036692_01G000100.1">
    <property type="protein sequence ID" value="TraesCLE_scaffold_036692_01G000100.1"/>
    <property type="gene ID" value="TraesCLE_scaffold_036692_01G000100"/>
</dbReference>
<reference evidence="2" key="2">
    <citation type="submission" date="2018-10" db="UniProtKB">
        <authorList>
            <consortium name="EnsemblPlants"/>
        </authorList>
    </citation>
    <scope>IDENTIFICATION</scope>
</reference>
<reference evidence="2" key="1">
    <citation type="submission" date="2018-08" db="EMBL/GenBank/DDBJ databases">
        <authorList>
            <person name="Rossello M."/>
        </authorList>
    </citation>
    <scope>NUCLEOTIDE SEQUENCE [LARGE SCALE GENOMIC DNA]</scope>
    <source>
        <strain evidence="2">cv. Chinese Spring</strain>
    </source>
</reference>
<dbReference type="Gramene" id="TraesCAD_scaffold_063322_01G000100.1">
    <property type="protein sequence ID" value="TraesCAD_scaffold_063322_01G000100.1"/>
    <property type="gene ID" value="TraesCAD_scaffold_063322_01G000100"/>
</dbReference>
<dbReference type="AlphaFoldDB" id="A0A3B6RI81"/>
<dbReference type="Proteomes" id="UP000019116">
    <property type="component" value="Chromosome 7A"/>
</dbReference>
<sequence>MASGRGSTRGVGEENGRTRWRAPGGARRSSGGEEEDLGWLKAPASAGRCREQKQLQELDGATEP</sequence>
<protein>
    <submittedName>
        <fullName evidence="2">Uncharacterized protein</fullName>
    </submittedName>
</protein>
<dbReference type="EnsemblPlants" id="TraesCS7A02G258000.1">
    <property type="protein sequence ID" value="TraesCS7A02G258000.1.cds1"/>
    <property type="gene ID" value="TraesCS7A02G258000"/>
</dbReference>
<name>A0A3B6RI81_WHEAT</name>
<evidence type="ECO:0000256" key="1">
    <source>
        <dbReference type="SAM" id="MobiDB-lite"/>
    </source>
</evidence>
<dbReference type="Gramene" id="TraesCS7A02G258000.1">
    <property type="protein sequence ID" value="TraesCS7A02G258000.1.cds1"/>
    <property type="gene ID" value="TraesCS7A02G258000"/>
</dbReference>
<proteinExistence type="predicted"/>
<dbReference type="Gramene" id="TraesWEE_scaffold_141985_01G000100.1">
    <property type="protein sequence ID" value="TraesWEE_scaffold_141985_01G000100.1"/>
    <property type="gene ID" value="TraesWEE_scaffold_141985_01G000100"/>
</dbReference>
<dbReference type="SMR" id="A0A3B6RI81"/>
<evidence type="ECO:0000313" key="3">
    <source>
        <dbReference type="Proteomes" id="UP000019116"/>
    </source>
</evidence>
<accession>A0A3B6RI81</accession>